<comment type="subcellular location">
    <subcellularLocation>
        <location evidence="30">Host cytoplasmic vesicle</location>
    </subcellularLocation>
    <subcellularLocation>
        <location evidence="3">Host nucleus</location>
    </subcellularLocation>
    <subcellularLocation>
        <location evidence="4">Virion</location>
    </subcellularLocation>
</comment>
<dbReference type="InterPro" id="IPR001205">
    <property type="entry name" value="RNA-dir_pol_C"/>
</dbReference>
<evidence type="ECO:0000256" key="2">
    <source>
        <dbReference type="ARBA" id="ARBA00001848"/>
    </source>
</evidence>
<keyword evidence="14" id="KW-1048">Host nucleus</keyword>
<comment type="similarity">
    <text evidence="5 33">Belongs to the potyviridae genome polyprotein family.</text>
</comment>
<evidence type="ECO:0000256" key="25">
    <source>
        <dbReference type="ARBA" id="ARBA00022844"/>
    </source>
</evidence>
<keyword evidence="23" id="KW-0788">Thiol protease</keyword>
<dbReference type="GO" id="GO:0005524">
    <property type="term" value="F:ATP binding"/>
    <property type="evidence" value="ECO:0007669"/>
    <property type="project" value="UniProtKB-KW"/>
</dbReference>
<dbReference type="InterPro" id="IPR039560">
    <property type="entry name" value="Potyvirid-P3"/>
</dbReference>
<evidence type="ECO:0000256" key="20">
    <source>
        <dbReference type="ARBA" id="ARBA00022741"/>
    </source>
</evidence>
<dbReference type="SUPFAM" id="SSF56672">
    <property type="entry name" value="DNA/RNA polymerases"/>
    <property type="match status" value="1"/>
</dbReference>
<feature type="compositionally biased region" description="Basic and acidic residues" evidence="34">
    <location>
        <begin position="2938"/>
        <end position="2951"/>
    </location>
</feature>
<feature type="domain" description="Peptidase S30" evidence="40">
    <location>
        <begin position="263"/>
        <end position="409"/>
    </location>
</feature>
<dbReference type="PROSITE" id="PS51192">
    <property type="entry name" value="HELICASE_ATP_BIND_1"/>
    <property type="match status" value="1"/>
</dbReference>
<dbReference type="GO" id="GO:0044161">
    <property type="term" value="C:host cell cytoplasmic vesicle"/>
    <property type="evidence" value="ECO:0007669"/>
    <property type="project" value="UniProtKB-SubCell"/>
</dbReference>
<dbReference type="InterPro" id="IPR001730">
    <property type="entry name" value="Potyv_NIa-pro_dom"/>
</dbReference>
<proteinExistence type="inferred from homology"/>
<evidence type="ECO:0000256" key="9">
    <source>
        <dbReference type="ARBA" id="ARBA00022488"/>
    </source>
</evidence>
<protein>
    <recommendedName>
        <fullName evidence="6">Genome polyprotein</fullName>
    </recommendedName>
</protein>
<evidence type="ECO:0000256" key="28">
    <source>
        <dbReference type="ARBA" id="ARBA00029405"/>
    </source>
</evidence>
<dbReference type="InterPro" id="IPR043502">
    <property type="entry name" value="DNA/RNA_pol_sf"/>
</dbReference>
<comment type="function">
    <text evidence="28">Involved in aphid transmission, cell-to-cell and systemis movement, encapsidation of the viral RNA and in the regulation of viral RNA amplification.</text>
</comment>
<evidence type="ECO:0000256" key="34">
    <source>
        <dbReference type="SAM" id="MobiDB-lite"/>
    </source>
</evidence>
<keyword evidence="26" id="KW-0693">Viral RNA replication</keyword>
<evidence type="ECO:0000259" key="35">
    <source>
        <dbReference type="PROSITE" id="PS50507"/>
    </source>
</evidence>
<dbReference type="SUPFAM" id="SSF50494">
    <property type="entry name" value="Trypsin-like serine proteases"/>
    <property type="match status" value="1"/>
</dbReference>
<feature type="domain" description="Helicase C-terminal" evidence="37">
    <location>
        <begin position="1514"/>
        <end position="1674"/>
    </location>
</feature>
<evidence type="ECO:0000256" key="19">
    <source>
        <dbReference type="ARBA" id="ARBA00022695"/>
    </source>
</evidence>
<dbReference type="InterPro" id="IPR013648">
    <property type="entry name" value="PP_Potyviridae"/>
</dbReference>
<keyword evidence="11" id="KW-0191">Covalent protein-RNA linkage</keyword>
<keyword evidence="24" id="KW-0067">ATP-binding</keyword>
<dbReference type="GO" id="GO:0003968">
    <property type="term" value="F:RNA-directed RNA polymerase activity"/>
    <property type="evidence" value="ECO:0007669"/>
    <property type="project" value="UniProtKB-KW"/>
</dbReference>
<evidence type="ECO:0000256" key="15">
    <source>
        <dbReference type="ARBA" id="ARBA00022581"/>
    </source>
</evidence>
<keyword evidence="15" id="KW-0945">Host-virus interaction</keyword>
<dbReference type="GO" id="GO:0004386">
    <property type="term" value="F:helicase activity"/>
    <property type="evidence" value="ECO:0007669"/>
    <property type="project" value="UniProtKB-KW"/>
</dbReference>
<dbReference type="SMART" id="SM00490">
    <property type="entry name" value="HELICc"/>
    <property type="match status" value="1"/>
</dbReference>
<dbReference type="InterPro" id="IPR027417">
    <property type="entry name" value="P-loop_NTPase"/>
</dbReference>
<dbReference type="InterPro" id="IPR014001">
    <property type="entry name" value="Helicase_ATP-bd"/>
</dbReference>
<dbReference type="GO" id="GO:0006351">
    <property type="term" value="P:DNA-templated transcription"/>
    <property type="evidence" value="ECO:0007669"/>
    <property type="project" value="InterPro"/>
</dbReference>
<dbReference type="InterPro" id="IPR031159">
    <property type="entry name" value="HC_PRO_CPD_dom"/>
</dbReference>
<dbReference type="Pfam" id="PF00851">
    <property type="entry name" value="Peptidase_C6"/>
    <property type="match status" value="1"/>
</dbReference>
<keyword evidence="13" id="KW-0167">Capsid protein</keyword>
<reference evidence="41" key="1">
    <citation type="journal article" date="2019" name="Plant Dis.">
        <title>First report of Apium virus Y and Carrot thin leaf virus on parsley in Slovenia.</title>
        <authorList>
            <person name="Mehle N."/>
            <person name="Kutnjak D."/>
            <person name="Tusek Znidaric M."/>
            <person name="Ravnikar M."/>
        </authorList>
    </citation>
    <scope>NUCLEOTIDE SEQUENCE</scope>
    <source>
        <strain evidence="41">NIB_D681-16</strain>
    </source>
</reference>
<dbReference type="GO" id="GO:0016818">
    <property type="term" value="F:hydrolase activity, acting on acid anhydrides, in phosphorus-containing anhydrides"/>
    <property type="evidence" value="ECO:0007669"/>
    <property type="project" value="InterPro"/>
</dbReference>
<keyword evidence="8" id="KW-0696">RNA-directed RNA polymerase</keyword>
<evidence type="ECO:0000256" key="1">
    <source>
        <dbReference type="ARBA" id="ARBA00000785"/>
    </source>
</evidence>
<dbReference type="Pfam" id="PF08440">
    <property type="entry name" value="Poty_PP"/>
    <property type="match status" value="1"/>
</dbReference>
<dbReference type="Gene3D" id="3.40.50.300">
    <property type="entry name" value="P-loop containing nucleotide triphosphate hydrolases"/>
    <property type="match status" value="2"/>
</dbReference>
<dbReference type="Gene3D" id="3.90.70.150">
    <property type="entry name" value="Helper component proteinase"/>
    <property type="match status" value="1"/>
</dbReference>
<dbReference type="Pfam" id="PF00680">
    <property type="entry name" value="RdRP_1"/>
    <property type="match status" value="1"/>
</dbReference>
<dbReference type="InterPro" id="IPR043504">
    <property type="entry name" value="Peptidase_S1_PA_chymotrypsin"/>
</dbReference>
<organism evidence="41">
    <name type="scientific">Potyvirus apii</name>
    <dbReference type="NCBI Taxonomy" id="168135"/>
    <lineage>
        <taxon>Viruses</taxon>
        <taxon>Riboviria</taxon>
        <taxon>Orthornavirae</taxon>
        <taxon>Pisuviricota</taxon>
        <taxon>Stelpaviricetes</taxon>
        <taxon>Patatavirales</taxon>
        <taxon>Potyviridae</taxon>
        <taxon>Potyvirus</taxon>
    </lineage>
</organism>
<dbReference type="GO" id="GO:0042025">
    <property type="term" value="C:host cell nucleus"/>
    <property type="evidence" value="ECO:0007669"/>
    <property type="project" value="UniProtKB-SubCell"/>
</dbReference>
<keyword evidence="10" id="KW-1139">Helical capsid protein</keyword>
<evidence type="ECO:0000256" key="6">
    <source>
        <dbReference type="ARBA" id="ARBA00020107"/>
    </source>
</evidence>
<comment type="catalytic activity">
    <reaction evidence="2">
        <text>Hydrolyzes a Gly-|-Gly bond at its own C-terminus, commonly in the sequence -Tyr-Xaa-Val-Gly-|-Gly, in the processing of the potyviral polyprotein.</text>
        <dbReference type="EC" id="3.4.22.45"/>
    </reaction>
</comment>
<dbReference type="PRINTS" id="PR00966">
    <property type="entry name" value="NIAPOTYPTASE"/>
</dbReference>
<dbReference type="PROSITE" id="PS51871">
    <property type="entry name" value="PV_P1_PRO"/>
    <property type="match status" value="1"/>
</dbReference>
<evidence type="ECO:0000259" key="40">
    <source>
        <dbReference type="PROSITE" id="PS51871"/>
    </source>
</evidence>
<evidence type="ECO:0000256" key="24">
    <source>
        <dbReference type="ARBA" id="ARBA00022840"/>
    </source>
</evidence>
<sequence>MEALLMINNSLTLRKYNECNGTQFNMNHVRRALAAKKRNLRYDAEDDVYHCLGCDETFDTVEQFRMDHDCEGSIERAEAEYAEIQASLRKIIKKSEEVTEEKPKQTLPKIQFGTVGILEASEDPPVKVAEEKPKQVLPKIEFGTIGVVEMSVNPLMKIPAVKGNVWGNLEKSLEAKFAQRADKVPVKRRDGCLVYGSTTKKTLTANKVKTKPHFEFKREQYDVTTISIGGGPKPSTMECANQRKVKCATSVRARKRAKTPTCRLNSSQYDMLFRQLSAIMKRRSMQFEVIGSGKTKKAICGFKKVGNYKTIHVKTLHESGLKRRVDLKLNEYQRACLKRIYKSSIRMTPLNASSIKKGDSGALLLQEHMIGKFGRVIDEMFIVRGRYDGEVLNSLSKQTMTNAFRMIHYSTSDKFFKPFSEAFVANIPSKLDHVCESNFNIEDCGTVAALVTQTIFRFGKITCKHCASNYANLSDAEMKEWIREELDDTLENIEKKFSDFKHVIRFLKDLRRLLFLVNTNVTTFSDTQQLIGSYENEPFTSLKILNETLVKGNLMTSDELSHATTLVNKLARFQKNRTDNIKSGDLTHFRNKMSGKTTMNFSLMCDNQLDRNGNFLWGQRGYHAKRFFSNYFEVINPVEGYDKYQMRKHPHGERTLAIKNLIVSTNLEVLREQLKGEFRQQPGLTAQCVSHVNGDFAYVCSCVTTESGKPIESQFLKPTKNHLVIGNTGDSKFVDLPSEVSERMYIAKEGYCYVNIFLAMLVNVNEESAKDFTKMVRDMVIENKLGKWPTLMDVATACHLLTVFHPETSNAELPRILVDHNTKTMHVIDSYGSKTTGYHVLKANTVSQLIKFADLSLKSEMKFYAVGGTTTHDVATQGVSLSMMIKALYRPKLMESILREEPYMLILSVLSPRVLMALFNSGSLEHATHMWIRKDQNIAQVATMLSALAGKVTLAKTINEQLAIINRHGASMLENVFRGTRPNVSYIQAINVLTMIESRGRANEVLEVHGFQIFPVDLYETMEKIYQRELDTSWSDLSLCGKFRAMRYSRQWRKYCLKTSNLQETRDTRGKYNISVESLRGGTQKFVSTKSAAICQKWNLMTSTLKQKVFSKSLSLFVGLLPRIFNVVNTLIVMNLLLSIITQSRRMIYEHRESKQKLANSDFDKKVDILEEIYDTYVAINKIQPTREEFVEHVQKVNPDIVEFARQVILNEEESVKHEAKRVSEARLEQAMAFVALILMAIDSERSDCVHKVLNKLKSLMSIADADVYHQSVDEIRSEIDEKKLTIDFALDDTFTPSIREHDATFADWWTNQINNTNVLTHYRTEGKFYEFTRQNASEVAYKISSDTSSDFLLRGAVGSGKSTGLPFELSQRGNVLLIEPTRPLAENVHRQLQGPPFMTNSTLRMRGLSSFGSARVTIMTSGFALHYFANNTDQISDYDFVLFDECHVLDSCAMAYRCLLHDNRFKGKIIKVSATPPGRECEFKTQFPVEIKVEETLSFQSFVQGQGSGCNYDVTGDGNNNILVYVASYNEVDSLSKLLLDRGYLVTKIDGRTMKLGNVEIVTNGSEKKKHFLVATNIIENGVTLDIDVVVDFGTKVVPLLDVDTRMVTYSKGSISYGERIQRLGRVGRNKRGLALRIGQTQKGLVEVPPIIATEAAFLCFAYGLPVMTHNVSTSLLNQCTVKQARVMLNFELSPFYMINLVRYDGCMHPGIHNVLKKFKLRDSEIVLNSMALPTRSVDTWLSVKSYNKCGARLSMDDSVKIPFLLKDIPEKTHEQVWSVMTEHKKDNCFQRISSASACKIAYTLQTDIHAIPRTIAIIDNLIEQERTKESHYRSMKANSATIGSVNIVGIVNSIRSRFSQNYAQENIEKLQRAKSQLLEYANLDIDTSFPELVRNFQSLECVTHQSTHGISKVLQLQGRWNKSVITKDLIVVGGILLGGSYMIYTWFRESFALEVYHQGYNKRARQKLKFRNARDARMAREVFGDDEVIADHFGESYTKKGKQSGRTKGMGSKNRKFVNMYSYDADDFSFVRYVDPLTGYTFDESPMTDMRLVADKVMEGRKYEQVSGDLDWQLVMAKPGIKAFYQKGGAKEAVMIDLEPHNPLEVCNTATIAGYPERAGEFRQTGKPTIIKVSEIPQANELREETTHEGLSMYKGLRDYNPIASCICKLTNESDGFSESLYGIGFGCVIITNQHLFERNNGKLKIQTHHGEFTVPNTTMLQMSPCGNRDIVIIKLPKDLPPFPQKLKFRSPKTNERICMVGSNFQEQSTRSTVSETSVTYPKEGSTFWKHWISTKDGYCGLPLVATDDGKIVGIHSLSNVSNTQNYFTDFPENFEKDTLKNLNDLTWTKHWKYNSNNIGYGSLMLHKSQPDGLFKPIKLIQDLTDESVYSQSLNNTWLLDKLHGNLKAIGKSNAQLVTKHVVKGKCVLFESYLNTHPEASEKFRPLMGAYGKSKLNKDAYVKDLFKYTSPIEVGVLDVDAFEESLKIVIHDMEKAGFDQCEYVTDAQAIFRALNMKAAVGALYQGKKRDYFKEYTDEMKDEIVEQSCRRLYEGKMGVWNGSLKAELRPIEKVQENKTRSFTAAPIDTLLAGKVCVDDFNNQFYAMHFKCPWSVGMTKFYGGWDKLLSILPDGWIYYDADGSQFDSSLSPYLINAVLQIRLHFMETFDVGEQMLSNLYTEIVYTPILTPDGTIVKKFKGNNSGQPSTVVDNTLMVVLAMTYSLSKLGYMGEDQANVCRYLVNGDDLLIALHPDHEHIAEKLSELFRQLGLKYTFESKTKDKSELWFMSHRGIQIDGMYIPKLEEERIVSILEWDRSTEPEHRLEAICAAMVESWGYEWLTHEIRKFYNWVLDQEPYNEIARQGKAPYIAEMALKKLYTSKDVSDNELMHFVSEFLKLENLYDEDLCVYHQGDNILDAGNDKQDKNKKSIVPSGSGTEKDQIQPTPDKDINAGTPGVYVVPKLKAISNKMRVPKYKNKNSMNLSFLLTYLPDQIDISNRRATHSQYDAWFEGVKKDYDVSDAEMEILLSGLMVWCLENGTSPDLSGTWTMMDGEEQREYPIKPLIEHAKPTFRQIMHHFSDVAVAYIEMRNTKGPYMPGYGLKRNLRDRSLACYAFDFYEMTSKSPERAKEAHLQMKAASLKNSHTKVFGLDGSVSSKEENTERHTVEDVNRDMHTLLGMRGV</sequence>
<dbReference type="InterPro" id="IPR001592">
    <property type="entry name" value="Poty_coat"/>
</dbReference>
<dbReference type="GO" id="GO:0005198">
    <property type="term" value="F:structural molecule activity"/>
    <property type="evidence" value="ECO:0007669"/>
    <property type="project" value="InterPro"/>
</dbReference>
<feature type="domain" description="Helicase ATP-binding" evidence="36">
    <location>
        <begin position="1343"/>
        <end position="1495"/>
    </location>
</feature>
<feature type="active site" description="For helper component proteinase activity" evidence="32">
    <location>
        <position position="826"/>
    </location>
</feature>
<evidence type="ECO:0000259" key="38">
    <source>
        <dbReference type="PROSITE" id="PS51436"/>
    </source>
</evidence>
<evidence type="ECO:0000256" key="4">
    <source>
        <dbReference type="ARBA" id="ARBA00004328"/>
    </source>
</evidence>
<dbReference type="PROSITE" id="PS51436">
    <property type="entry name" value="POTYVIRUS_NIA_PRO"/>
    <property type="match status" value="1"/>
</dbReference>
<evidence type="ECO:0000256" key="23">
    <source>
        <dbReference type="ARBA" id="ARBA00022807"/>
    </source>
</evidence>
<name>A0A410CPM2_9POTV</name>
<dbReference type="GO" id="GO:0004197">
    <property type="term" value="F:cysteine-type endopeptidase activity"/>
    <property type="evidence" value="ECO:0007669"/>
    <property type="project" value="InterPro"/>
</dbReference>
<evidence type="ECO:0000256" key="22">
    <source>
        <dbReference type="ARBA" id="ARBA00022806"/>
    </source>
</evidence>
<feature type="domain" description="RdRp catalytic" evidence="35">
    <location>
        <begin position="2636"/>
        <end position="2760"/>
    </location>
</feature>
<keyword evidence="21" id="KW-0378">Hydrolase</keyword>
<evidence type="ECO:0000313" key="41">
    <source>
        <dbReference type="EMBL" id="QAA06935.1"/>
    </source>
</evidence>
<evidence type="ECO:0000256" key="3">
    <source>
        <dbReference type="ARBA" id="ARBA00004147"/>
    </source>
</evidence>
<dbReference type="InterPro" id="IPR011545">
    <property type="entry name" value="DEAD/DEAH_box_helicase_dom"/>
</dbReference>
<feature type="region of interest" description="Disordered" evidence="34">
    <location>
        <begin position="2919"/>
        <end position="2954"/>
    </location>
</feature>
<dbReference type="Gene3D" id="2.40.10.10">
    <property type="entry name" value="Trypsin-like serine proteases"/>
    <property type="match status" value="2"/>
</dbReference>
<evidence type="ECO:0000256" key="11">
    <source>
        <dbReference type="ARBA" id="ARBA00022520"/>
    </source>
</evidence>
<dbReference type="GO" id="GO:0039694">
    <property type="term" value="P:viral RNA genome replication"/>
    <property type="evidence" value="ECO:0007669"/>
    <property type="project" value="InterPro"/>
</dbReference>
<dbReference type="Pfam" id="PF00863">
    <property type="entry name" value="Peptidase_C4"/>
    <property type="match status" value="1"/>
</dbReference>
<keyword evidence="17" id="KW-0645">Protease</keyword>
<accession>A0A410CPM2</accession>
<dbReference type="PROSITE" id="PS51744">
    <property type="entry name" value="HC_PRO_CPD"/>
    <property type="match status" value="1"/>
</dbReference>
<dbReference type="GO" id="GO:0019029">
    <property type="term" value="C:helical viral capsid"/>
    <property type="evidence" value="ECO:0007669"/>
    <property type="project" value="UniProtKB-KW"/>
</dbReference>
<dbReference type="InterPro" id="IPR009003">
    <property type="entry name" value="Peptidase_S1_PA"/>
</dbReference>
<dbReference type="InterPro" id="IPR001650">
    <property type="entry name" value="Helicase_C-like"/>
</dbReference>
<keyword evidence="9" id="KW-1036">Host cytoplasmic vesicle</keyword>
<dbReference type="Pfam" id="PF00270">
    <property type="entry name" value="DEAD"/>
    <property type="match status" value="1"/>
</dbReference>
<comment type="function">
    <text evidence="31">Mediates the cap-independent, EIF4E-dependent translation of viral genomic RNAs. Binds to the cap-binding site of host EIF4E and thus interferes with the host EIF4E-dependent mRNA export and translation. VPg-RNA directly binds EIF4E and is a template for transcription. Also forms trimeric complexes with EIF4E-EIF4G, which are templates for translation.</text>
</comment>
<keyword evidence="18" id="KW-0808">Transferase</keyword>
<dbReference type="GO" id="GO:0052170">
    <property type="term" value="P:symbiont-mediated suppression of host innate immune response"/>
    <property type="evidence" value="ECO:0007669"/>
    <property type="project" value="UniProtKB-KW"/>
</dbReference>
<keyword evidence="27" id="KW-0899">Viral immunoevasion</keyword>
<evidence type="ECO:0000256" key="31">
    <source>
        <dbReference type="ARBA" id="ARBA00045403"/>
    </source>
</evidence>
<evidence type="ECO:0000259" key="37">
    <source>
        <dbReference type="PROSITE" id="PS51194"/>
    </source>
</evidence>
<evidence type="ECO:0000256" key="5">
    <source>
        <dbReference type="ARBA" id="ARBA00006064"/>
    </source>
</evidence>
<dbReference type="Pfam" id="PF13608">
    <property type="entry name" value="Potyvirid-P3"/>
    <property type="match status" value="1"/>
</dbReference>
<evidence type="ECO:0000256" key="30">
    <source>
        <dbReference type="ARBA" id="ARBA00034108"/>
    </source>
</evidence>
<feature type="domain" description="Peptidase C4" evidence="38">
    <location>
        <begin position="2152"/>
        <end position="2370"/>
    </location>
</feature>
<dbReference type="InterPro" id="IPR001456">
    <property type="entry name" value="HC-pro"/>
</dbReference>
<keyword evidence="7" id="KW-0941">Suppressor of RNA silencing</keyword>
<dbReference type="PANTHER" id="PTHR43519:SF1">
    <property type="entry name" value="ATP-DEPENDENT RNA HELICASE HRPB"/>
    <property type="match status" value="1"/>
</dbReference>
<evidence type="ECO:0000256" key="21">
    <source>
        <dbReference type="ARBA" id="ARBA00022801"/>
    </source>
</evidence>
<dbReference type="InterPro" id="IPR007094">
    <property type="entry name" value="RNA-dir_pol_PSvirus"/>
</dbReference>
<keyword evidence="12" id="KW-0597">Phosphoprotein</keyword>
<feature type="active site" description="For helper component proteinase activity" evidence="32">
    <location>
        <position position="752"/>
    </location>
</feature>
<feature type="domain" description="Peptidase C6" evidence="39">
    <location>
        <begin position="744"/>
        <end position="867"/>
    </location>
</feature>
<evidence type="ECO:0000256" key="13">
    <source>
        <dbReference type="ARBA" id="ARBA00022561"/>
    </source>
</evidence>
<dbReference type="PROSITE" id="PS50507">
    <property type="entry name" value="RDRP_SSRNA_POS"/>
    <property type="match status" value="1"/>
</dbReference>
<dbReference type="GO" id="GO:0003723">
    <property type="term" value="F:RNA binding"/>
    <property type="evidence" value="ECO:0007669"/>
    <property type="project" value="InterPro"/>
</dbReference>
<keyword evidence="25" id="KW-0946">Virion</keyword>
<keyword evidence="22" id="KW-0347">Helicase</keyword>
<comment type="catalytic activity">
    <reaction evidence="1">
        <text>Hydrolyzes glutaminyl bonds, and activity is further restricted by preferences for the amino acids in P6 - P1' that vary with the species of potyvirus, e.g. Glu-Xaa-Xaa-Tyr-Xaa-Gln-|-(Ser or Gly) for the enzyme from tobacco etch virus. The natural substrate is the viral polyprotein, but other proteins and oligopeptides containing the appropriate consensus sequence are also cleaved.</text>
        <dbReference type="EC" id="3.4.22.44"/>
    </reaction>
</comment>
<dbReference type="InterPro" id="IPR002540">
    <property type="entry name" value="Pept_S30_P1_potyvir"/>
</dbReference>
<keyword evidence="19" id="KW-0548">Nucleotidyltransferase</keyword>
<dbReference type="PROSITE" id="PS51194">
    <property type="entry name" value="HELICASE_CTER"/>
    <property type="match status" value="1"/>
</dbReference>
<evidence type="ECO:0000256" key="33">
    <source>
        <dbReference type="RuleBase" id="RU003351"/>
    </source>
</evidence>
<evidence type="ECO:0000256" key="14">
    <source>
        <dbReference type="ARBA" id="ARBA00022562"/>
    </source>
</evidence>
<evidence type="ECO:0000256" key="10">
    <source>
        <dbReference type="ARBA" id="ARBA00022497"/>
    </source>
</evidence>
<evidence type="ECO:0000256" key="7">
    <source>
        <dbReference type="ARBA" id="ARBA00022463"/>
    </source>
</evidence>
<dbReference type="InterPro" id="IPR042308">
    <property type="entry name" value="HC_PRO_CPD_sf"/>
</dbReference>
<dbReference type="CDD" id="cd23175">
    <property type="entry name" value="ps-ssRNAv_Potyviridae_RdRp"/>
    <property type="match status" value="1"/>
</dbReference>
<dbReference type="SUPFAM" id="SSF52540">
    <property type="entry name" value="P-loop containing nucleoside triphosphate hydrolases"/>
    <property type="match status" value="2"/>
</dbReference>
<keyword evidence="16" id="KW-1090">Inhibition of host innate immune response by virus</keyword>
<evidence type="ECO:0000256" key="17">
    <source>
        <dbReference type="ARBA" id="ARBA00022670"/>
    </source>
</evidence>
<dbReference type="PANTHER" id="PTHR43519">
    <property type="entry name" value="ATP-DEPENDENT RNA HELICASE HRPB"/>
    <property type="match status" value="1"/>
</dbReference>
<evidence type="ECO:0000256" key="8">
    <source>
        <dbReference type="ARBA" id="ARBA00022484"/>
    </source>
</evidence>
<evidence type="ECO:0000256" key="12">
    <source>
        <dbReference type="ARBA" id="ARBA00022553"/>
    </source>
</evidence>
<dbReference type="Gene3D" id="3.30.70.270">
    <property type="match status" value="1"/>
</dbReference>
<comment type="function">
    <text evidence="29">Has helicase activity. It may be involved in replication.</text>
</comment>
<dbReference type="EMBL" id="MH170888">
    <property type="protein sequence ID" value="QAA06935.1"/>
    <property type="molecule type" value="Genomic_RNA"/>
</dbReference>
<evidence type="ECO:0000259" key="36">
    <source>
        <dbReference type="PROSITE" id="PS51192"/>
    </source>
</evidence>
<evidence type="ECO:0000259" key="39">
    <source>
        <dbReference type="PROSITE" id="PS51744"/>
    </source>
</evidence>
<evidence type="ECO:0000256" key="18">
    <source>
        <dbReference type="ARBA" id="ARBA00022679"/>
    </source>
</evidence>
<evidence type="ECO:0000256" key="26">
    <source>
        <dbReference type="ARBA" id="ARBA00022953"/>
    </source>
</evidence>
<dbReference type="Pfam" id="PF00767">
    <property type="entry name" value="Poty_coat"/>
    <property type="match status" value="1"/>
</dbReference>
<evidence type="ECO:0000256" key="16">
    <source>
        <dbReference type="ARBA" id="ARBA00022632"/>
    </source>
</evidence>
<evidence type="ECO:0000256" key="27">
    <source>
        <dbReference type="ARBA" id="ARBA00023280"/>
    </source>
</evidence>
<dbReference type="GO" id="GO:0006508">
    <property type="term" value="P:proteolysis"/>
    <property type="evidence" value="ECO:0007669"/>
    <property type="project" value="UniProtKB-KW"/>
</dbReference>
<dbReference type="InterPro" id="IPR043128">
    <property type="entry name" value="Rev_trsase/Diguanyl_cyclase"/>
</dbReference>
<evidence type="ECO:0000256" key="29">
    <source>
        <dbReference type="ARBA" id="ARBA00029422"/>
    </source>
</evidence>
<evidence type="ECO:0000256" key="32">
    <source>
        <dbReference type="PROSITE-ProRule" id="PRU01080"/>
    </source>
</evidence>
<dbReference type="Pfam" id="PF01577">
    <property type="entry name" value="Peptidase_S30"/>
    <property type="match status" value="1"/>
</dbReference>
<dbReference type="SMART" id="SM00487">
    <property type="entry name" value="DEXDc"/>
    <property type="match status" value="1"/>
</dbReference>
<dbReference type="Pfam" id="PF00271">
    <property type="entry name" value="Helicase_C"/>
    <property type="match status" value="1"/>
</dbReference>
<keyword evidence="20" id="KW-0547">Nucleotide-binding</keyword>